<dbReference type="AlphaFoldDB" id="A0A1Y5SUG0"/>
<evidence type="ECO:0008006" key="5">
    <source>
        <dbReference type="Google" id="ProtNLM"/>
    </source>
</evidence>
<dbReference type="OrthoDB" id="9850283at2"/>
<keyword evidence="1" id="KW-1133">Transmembrane helix</keyword>
<evidence type="ECO:0000256" key="1">
    <source>
        <dbReference type="SAM" id="Phobius"/>
    </source>
</evidence>
<reference evidence="3 4" key="1">
    <citation type="submission" date="2017-03" db="EMBL/GenBank/DDBJ databases">
        <authorList>
            <person name="Afonso C.L."/>
            <person name="Miller P.J."/>
            <person name="Scott M.A."/>
            <person name="Spackman E."/>
            <person name="Goraichik I."/>
            <person name="Dimitrov K.M."/>
            <person name="Suarez D.L."/>
            <person name="Swayne D.E."/>
        </authorList>
    </citation>
    <scope>NUCLEOTIDE SEQUENCE [LARGE SCALE GENOMIC DNA]</scope>
    <source>
        <strain evidence="3 4">CECT 8287</strain>
    </source>
</reference>
<dbReference type="Proteomes" id="UP000193827">
    <property type="component" value="Unassembled WGS sequence"/>
</dbReference>
<keyword evidence="1" id="KW-0812">Transmembrane</keyword>
<evidence type="ECO:0000313" key="4">
    <source>
        <dbReference type="Proteomes" id="UP000193827"/>
    </source>
</evidence>
<organism evidence="3 4">
    <name type="scientific">Roseovarius litorisediminis</name>
    <dbReference type="NCBI Taxonomy" id="1312363"/>
    <lineage>
        <taxon>Bacteria</taxon>
        <taxon>Pseudomonadati</taxon>
        <taxon>Pseudomonadota</taxon>
        <taxon>Alphaproteobacteria</taxon>
        <taxon>Rhodobacterales</taxon>
        <taxon>Roseobacteraceae</taxon>
        <taxon>Roseovarius</taxon>
    </lineage>
</organism>
<sequence>MLKNVRNVVAAMGLVFAASSASAVTQLIHFDDATNGAPTYTTADGNFFFNPTNLASGNCADSTTGGNGSCVHEVGNGVVTDMTRLTGDNTFSLLSFYVSVQGTGSTNYFSIFDGTITHQFDFGTTYANMTNYPDGTAAGAISQNGKYIVDVSGLSGFDDITKVTWSASSTARVRIDCIAVSFDGTTTDPYDANTQCGLDGGGGGGTGLVPLPAGLPLLLSALGIVGIARRRARKSA</sequence>
<protein>
    <recommendedName>
        <fullName evidence="5">VPLPA-CTERM protein sorting domain protein</fullName>
    </recommendedName>
</protein>
<gene>
    <name evidence="3" type="ORF">PEL8287_02424</name>
</gene>
<feature type="signal peptide" evidence="2">
    <location>
        <begin position="1"/>
        <end position="23"/>
    </location>
</feature>
<keyword evidence="4" id="KW-1185">Reference proteome</keyword>
<feature type="transmembrane region" description="Helical" evidence="1">
    <location>
        <begin position="208"/>
        <end position="228"/>
    </location>
</feature>
<accession>A0A1Y5SUG0</accession>
<feature type="chain" id="PRO_5012576851" description="VPLPA-CTERM protein sorting domain protein" evidence="2">
    <location>
        <begin position="24"/>
        <end position="236"/>
    </location>
</feature>
<dbReference type="EMBL" id="FWFL01000005">
    <property type="protein sequence ID" value="SLN46745.1"/>
    <property type="molecule type" value="Genomic_DNA"/>
</dbReference>
<evidence type="ECO:0000313" key="3">
    <source>
        <dbReference type="EMBL" id="SLN46745.1"/>
    </source>
</evidence>
<keyword evidence="1" id="KW-0472">Membrane</keyword>
<evidence type="ECO:0000256" key="2">
    <source>
        <dbReference type="SAM" id="SignalP"/>
    </source>
</evidence>
<proteinExistence type="predicted"/>
<name>A0A1Y5SUG0_9RHOB</name>
<keyword evidence="2" id="KW-0732">Signal</keyword>
<dbReference type="RefSeq" id="WP_139837778.1">
    <property type="nucleotide sequence ID" value="NZ_FWFL01000005.1"/>
</dbReference>